<proteinExistence type="predicted"/>
<accession>A0A8X6FSG2</accession>
<sequence length="102" mass="11373">MSLISNCPRFRSKQPLGKGGQSPNWLPAHHFQFYLQLEDSSNGTLCVQIAFQVPSGCKIIINHLNSDSSEGNLDPELYFCSNLHLERATFFSNSNLSPIVFA</sequence>
<keyword evidence="3" id="KW-1185">Reference proteome</keyword>
<name>A0A8X6FSG2_TRICU</name>
<evidence type="ECO:0000256" key="1">
    <source>
        <dbReference type="SAM" id="MobiDB-lite"/>
    </source>
</evidence>
<dbReference type="Proteomes" id="UP000887116">
    <property type="component" value="Unassembled WGS sequence"/>
</dbReference>
<organism evidence="2 3">
    <name type="scientific">Trichonephila clavata</name>
    <name type="common">Joro spider</name>
    <name type="synonym">Nephila clavata</name>
    <dbReference type="NCBI Taxonomy" id="2740835"/>
    <lineage>
        <taxon>Eukaryota</taxon>
        <taxon>Metazoa</taxon>
        <taxon>Ecdysozoa</taxon>
        <taxon>Arthropoda</taxon>
        <taxon>Chelicerata</taxon>
        <taxon>Arachnida</taxon>
        <taxon>Araneae</taxon>
        <taxon>Araneomorphae</taxon>
        <taxon>Entelegynae</taxon>
        <taxon>Araneoidea</taxon>
        <taxon>Nephilidae</taxon>
        <taxon>Trichonephila</taxon>
    </lineage>
</organism>
<reference evidence="2" key="1">
    <citation type="submission" date="2020-07" db="EMBL/GenBank/DDBJ databases">
        <title>Multicomponent nature underlies the extraordinary mechanical properties of spider dragline silk.</title>
        <authorList>
            <person name="Kono N."/>
            <person name="Nakamura H."/>
            <person name="Mori M."/>
            <person name="Yoshida Y."/>
            <person name="Ohtoshi R."/>
            <person name="Malay A.D."/>
            <person name="Moran D.A.P."/>
            <person name="Tomita M."/>
            <person name="Numata K."/>
            <person name="Arakawa K."/>
        </authorList>
    </citation>
    <scope>NUCLEOTIDE SEQUENCE</scope>
</reference>
<dbReference type="EMBL" id="BMAO01033283">
    <property type="protein sequence ID" value="GFQ88330.1"/>
    <property type="molecule type" value="Genomic_DNA"/>
</dbReference>
<dbReference type="AlphaFoldDB" id="A0A8X6FSG2"/>
<evidence type="ECO:0000313" key="3">
    <source>
        <dbReference type="Proteomes" id="UP000887116"/>
    </source>
</evidence>
<protein>
    <submittedName>
        <fullName evidence="2">Uncharacterized protein</fullName>
    </submittedName>
</protein>
<feature type="region of interest" description="Disordered" evidence="1">
    <location>
        <begin position="1"/>
        <end position="23"/>
    </location>
</feature>
<gene>
    <name evidence="2" type="ORF">TNCT_315811</name>
</gene>
<comment type="caution">
    <text evidence="2">The sequence shown here is derived from an EMBL/GenBank/DDBJ whole genome shotgun (WGS) entry which is preliminary data.</text>
</comment>
<evidence type="ECO:0000313" key="2">
    <source>
        <dbReference type="EMBL" id="GFQ88330.1"/>
    </source>
</evidence>